<keyword evidence="3" id="KW-1185">Reference proteome</keyword>
<organism evidence="2 3">
    <name type="scientific">Clostridium subterminale</name>
    <dbReference type="NCBI Taxonomy" id="1550"/>
    <lineage>
        <taxon>Bacteria</taxon>
        <taxon>Bacillati</taxon>
        <taxon>Bacillota</taxon>
        <taxon>Clostridia</taxon>
        <taxon>Eubacteriales</taxon>
        <taxon>Clostridiaceae</taxon>
        <taxon>Clostridium</taxon>
    </lineage>
</organism>
<sequence length="241" mass="28028">MEIKKVGSRGTLFTFYDLGIPTNVYVINAKQHVYILDTYLGPDIMKLINQYINEQYGNKQVIVVNSHSHWDHVWGNNFFSYNIIISHELCKKYMEQDGLEELEEYKEYKKGDVALAYPNLTFTDKICFEEDKVLIYHTPGHTDDEISIIDLEDKVLFAGDNLERPIPYLISKDIGQYIKTLEDYLSIDVQIIIGGHTNCEDKNLIQDNLDYVKKVLIGNTAEFEKGEYAQYHKTNMEGLYE</sequence>
<dbReference type="Pfam" id="PF00753">
    <property type="entry name" value="Lactamase_B"/>
    <property type="match status" value="1"/>
</dbReference>
<dbReference type="SUPFAM" id="SSF56281">
    <property type="entry name" value="Metallo-hydrolase/oxidoreductase"/>
    <property type="match status" value="1"/>
</dbReference>
<protein>
    <submittedName>
        <fullName evidence="2">MBL fold metallo-hydrolase</fullName>
    </submittedName>
</protein>
<dbReference type="SMART" id="SM00849">
    <property type="entry name" value="Lactamase_B"/>
    <property type="match status" value="1"/>
</dbReference>
<dbReference type="InterPro" id="IPR001279">
    <property type="entry name" value="Metallo-B-lactamas"/>
</dbReference>
<evidence type="ECO:0000313" key="3">
    <source>
        <dbReference type="Proteomes" id="UP001501047"/>
    </source>
</evidence>
<dbReference type="EMBL" id="BAAACI010000006">
    <property type="protein sequence ID" value="GAA0774125.1"/>
    <property type="molecule type" value="Genomic_DNA"/>
</dbReference>
<dbReference type="Gene3D" id="3.60.15.10">
    <property type="entry name" value="Ribonuclease Z/Hydroxyacylglutathione hydrolase-like"/>
    <property type="match status" value="1"/>
</dbReference>
<feature type="domain" description="Metallo-beta-lactamase" evidence="1">
    <location>
        <begin position="21"/>
        <end position="196"/>
    </location>
</feature>
<dbReference type="PANTHER" id="PTHR42951">
    <property type="entry name" value="METALLO-BETA-LACTAMASE DOMAIN-CONTAINING"/>
    <property type="match status" value="1"/>
</dbReference>
<proteinExistence type="predicted"/>
<comment type="caution">
    <text evidence="2">The sequence shown here is derived from an EMBL/GenBank/DDBJ whole genome shotgun (WGS) entry which is preliminary data.</text>
</comment>
<evidence type="ECO:0000259" key="1">
    <source>
        <dbReference type="SMART" id="SM00849"/>
    </source>
</evidence>
<dbReference type="Proteomes" id="UP001501047">
    <property type="component" value="Unassembled WGS sequence"/>
</dbReference>
<dbReference type="InterPro" id="IPR036866">
    <property type="entry name" value="RibonucZ/Hydroxyglut_hydro"/>
</dbReference>
<name>A0ABP3W3Q5_CLOSU</name>
<dbReference type="RefSeq" id="WP_343826607.1">
    <property type="nucleotide sequence ID" value="NZ_BAAACI010000006.1"/>
</dbReference>
<accession>A0ABP3W3Q5</accession>
<gene>
    <name evidence="2" type="ORF">GCM10008908_23430</name>
</gene>
<dbReference type="PANTHER" id="PTHR42951:SF4">
    <property type="entry name" value="ACYL-COENZYME A THIOESTERASE MBLAC2"/>
    <property type="match status" value="1"/>
</dbReference>
<dbReference type="InterPro" id="IPR050855">
    <property type="entry name" value="NDM-1-like"/>
</dbReference>
<evidence type="ECO:0000313" key="2">
    <source>
        <dbReference type="EMBL" id="GAA0774125.1"/>
    </source>
</evidence>
<reference evidence="3" key="1">
    <citation type="journal article" date="2019" name="Int. J. Syst. Evol. Microbiol.">
        <title>The Global Catalogue of Microorganisms (GCM) 10K type strain sequencing project: providing services to taxonomists for standard genome sequencing and annotation.</title>
        <authorList>
            <consortium name="The Broad Institute Genomics Platform"/>
            <consortium name="The Broad Institute Genome Sequencing Center for Infectious Disease"/>
            <person name="Wu L."/>
            <person name="Ma J."/>
        </authorList>
    </citation>
    <scope>NUCLEOTIDE SEQUENCE [LARGE SCALE GENOMIC DNA]</scope>
    <source>
        <strain evidence="3">JCM 1417</strain>
    </source>
</reference>